<evidence type="ECO:0000313" key="7">
    <source>
        <dbReference type="EMBL" id="SDF94327.1"/>
    </source>
</evidence>
<dbReference type="EMBL" id="LT629690">
    <property type="protein sequence ID" value="SDF94327.1"/>
    <property type="molecule type" value="Genomic_DNA"/>
</dbReference>
<dbReference type="InterPro" id="IPR010994">
    <property type="entry name" value="RuvA_2-like"/>
</dbReference>
<dbReference type="SUPFAM" id="SSF46626">
    <property type="entry name" value="Cytochrome c"/>
    <property type="match status" value="1"/>
</dbReference>
<dbReference type="Gene3D" id="1.10.150.280">
    <property type="entry name" value="AF1531-like domain"/>
    <property type="match status" value="1"/>
</dbReference>
<sequence>MKHVKPVLLSLTFGLPLLVWGVSLGSAVSAQSAADQMPAGPGKDITVATCTKCHSITNITGQHKDRDGWTATITKMVGYGATGSDEDFQAILDYVTKNYGLDSAGAAAPAAAAAHKIAVNTEPAAQLVTDLGLTDDESKALVAYRDKNGNFKTIDDLKKVPGIDATKFDAHAADLQF</sequence>
<dbReference type="GO" id="GO:0009055">
    <property type="term" value="F:electron transfer activity"/>
    <property type="evidence" value="ECO:0007669"/>
    <property type="project" value="InterPro"/>
</dbReference>
<dbReference type="GO" id="GO:0020037">
    <property type="term" value="F:heme binding"/>
    <property type="evidence" value="ECO:0007669"/>
    <property type="project" value="InterPro"/>
</dbReference>
<dbReference type="RefSeq" id="WP_083346521.1">
    <property type="nucleotide sequence ID" value="NZ_LT629690.1"/>
</dbReference>
<organism evidence="7 8">
    <name type="scientific">Terriglobus roseus</name>
    <dbReference type="NCBI Taxonomy" id="392734"/>
    <lineage>
        <taxon>Bacteria</taxon>
        <taxon>Pseudomonadati</taxon>
        <taxon>Acidobacteriota</taxon>
        <taxon>Terriglobia</taxon>
        <taxon>Terriglobales</taxon>
        <taxon>Acidobacteriaceae</taxon>
        <taxon>Terriglobus</taxon>
    </lineage>
</organism>
<dbReference type="Pfam" id="PF12836">
    <property type="entry name" value="HHH_3"/>
    <property type="match status" value="1"/>
</dbReference>
<evidence type="ECO:0000259" key="6">
    <source>
        <dbReference type="PROSITE" id="PS51007"/>
    </source>
</evidence>
<evidence type="ECO:0000313" key="8">
    <source>
        <dbReference type="Proteomes" id="UP000182427"/>
    </source>
</evidence>
<dbReference type="SUPFAM" id="SSF47781">
    <property type="entry name" value="RuvA domain 2-like"/>
    <property type="match status" value="1"/>
</dbReference>
<accession>A0A1G7Q6W1</accession>
<dbReference type="InterPro" id="IPR009056">
    <property type="entry name" value="Cyt_c-like_dom"/>
</dbReference>
<keyword evidence="8" id="KW-1185">Reference proteome</keyword>
<feature type="domain" description="Cytochrome c" evidence="6">
    <location>
        <begin position="37"/>
        <end position="149"/>
    </location>
</feature>
<dbReference type="PROSITE" id="PS51007">
    <property type="entry name" value="CYTC"/>
    <property type="match status" value="1"/>
</dbReference>
<dbReference type="InterPro" id="IPR036909">
    <property type="entry name" value="Cyt_c-like_dom_sf"/>
</dbReference>
<dbReference type="OrthoDB" id="115232at2"/>
<keyword evidence="5" id="KW-0732">Signal</keyword>
<keyword evidence="1 4" id="KW-0349">Heme</keyword>
<feature type="signal peptide" evidence="5">
    <location>
        <begin position="1"/>
        <end position="21"/>
    </location>
</feature>
<keyword evidence="3 4" id="KW-0408">Iron</keyword>
<evidence type="ECO:0000256" key="1">
    <source>
        <dbReference type="ARBA" id="ARBA00022617"/>
    </source>
</evidence>
<proteinExistence type="predicted"/>
<protein>
    <submittedName>
        <fullName evidence="7">Competence protein ComEA</fullName>
    </submittedName>
</protein>
<feature type="chain" id="PRO_5009242380" evidence="5">
    <location>
        <begin position="22"/>
        <end position="177"/>
    </location>
</feature>
<dbReference type="GO" id="GO:0046872">
    <property type="term" value="F:metal ion binding"/>
    <property type="evidence" value="ECO:0007669"/>
    <property type="project" value="UniProtKB-KW"/>
</dbReference>
<dbReference type="AlphaFoldDB" id="A0A1G7Q6W1"/>
<reference evidence="7 8" key="1">
    <citation type="submission" date="2016-10" db="EMBL/GenBank/DDBJ databases">
        <authorList>
            <person name="de Groot N.N."/>
        </authorList>
    </citation>
    <scope>NUCLEOTIDE SEQUENCE [LARGE SCALE GENOMIC DNA]</scope>
    <source>
        <strain evidence="7 8">GAS232</strain>
    </source>
</reference>
<name>A0A1G7Q6W1_9BACT</name>
<dbReference type="Gene3D" id="1.10.760.10">
    <property type="entry name" value="Cytochrome c-like domain"/>
    <property type="match status" value="1"/>
</dbReference>
<keyword evidence="2 4" id="KW-0479">Metal-binding</keyword>
<evidence type="ECO:0000256" key="5">
    <source>
        <dbReference type="SAM" id="SignalP"/>
    </source>
</evidence>
<evidence type="ECO:0000256" key="4">
    <source>
        <dbReference type="PROSITE-ProRule" id="PRU00433"/>
    </source>
</evidence>
<evidence type="ECO:0000256" key="3">
    <source>
        <dbReference type="ARBA" id="ARBA00023004"/>
    </source>
</evidence>
<gene>
    <name evidence="7" type="ORF">SAMN05444167_3776</name>
</gene>
<evidence type="ECO:0000256" key="2">
    <source>
        <dbReference type="ARBA" id="ARBA00022723"/>
    </source>
</evidence>
<dbReference type="Proteomes" id="UP000182427">
    <property type="component" value="Chromosome I"/>
</dbReference>